<dbReference type="InterPro" id="IPR008966">
    <property type="entry name" value="Adhesion_dom_sf"/>
</dbReference>
<evidence type="ECO:0000313" key="11">
    <source>
        <dbReference type="EMBL" id="ARU53331.1"/>
    </source>
</evidence>
<feature type="domain" description="DUF5979" evidence="10">
    <location>
        <begin position="339"/>
        <end position="436"/>
    </location>
</feature>
<feature type="compositionally biased region" description="Low complexity" evidence="6">
    <location>
        <begin position="551"/>
        <end position="566"/>
    </location>
</feature>
<feature type="domain" description="SDR-like Ig" evidence="9">
    <location>
        <begin position="59"/>
        <end position="146"/>
    </location>
</feature>
<evidence type="ECO:0000256" key="3">
    <source>
        <dbReference type="ARBA" id="ARBA00022525"/>
    </source>
</evidence>
<dbReference type="InterPro" id="IPR011252">
    <property type="entry name" value="Fibrogen-bd_dom1"/>
</dbReference>
<dbReference type="AlphaFoldDB" id="A0A1Y0HYV5"/>
<evidence type="ECO:0000256" key="5">
    <source>
        <dbReference type="ARBA" id="ARBA00023088"/>
    </source>
</evidence>
<feature type="signal peptide" evidence="8">
    <location>
        <begin position="1"/>
        <end position="33"/>
    </location>
</feature>
<feature type="compositionally biased region" description="Pro residues" evidence="6">
    <location>
        <begin position="567"/>
        <end position="576"/>
    </location>
</feature>
<dbReference type="Pfam" id="PF19407">
    <property type="entry name" value="DUF5979"/>
    <property type="match status" value="2"/>
</dbReference>
<keyword evidence="5" id="KW-0572">Peptidoglycan-anchor</keyword>
<evidence type="ECO:0000256" key="8">
    <source>
        <dbReference type="SAM" id="SignalP"/>
    </source>
</evidence>
<evidence type="ECO:0000256" key="6">
    <source>
        <dbReference type="SAM" id="MobiDB-lite"/>
    </source>
</evidence>
<dbReference type="Proteomes" id="UP000196228">
    <property type="component" value="Chromosome"/>
</dbReference>
<evidence type="ECO:0000256" key="7">
    <source>
        <dbReference type="SAM" id="Phobius"/>
    </source>
</evidence>
<dbReference type="PROSITE" id="PS51318">
    <property type="entry name" value="TAT"/>
    <property type="match status" value="1"/>
</dbReference>
<evidence type="ECO:0000256" key="1">
    <source>
        <dbReference type="ARBA" id="ARBA00004168"/>
    </source>
</evidence>
<keyword evidence="7" id="KW-0472">Membrane</keyword>
<evidence type="ECO:0000256" key="2">
    <source>
        <dbReference type="ARBA" id="ARBA00022512"/>
    </source>
</evidence>
<feature type="region of interest" description="Disordered" evidence="6">
    <location>
        <begin position="548"/>
        <end position="580"/>
    </location>
</feature>
<evidence type="ECO:0000256" key="4">
    <source>
        <dbReference type="ARBA" id="ARBA00022729"/>
    </source>
</evidence>
<dbReference type="RefSeq" id="WP_087472247.1">
    <property type="nucleotide sequence ID" value="NZ_CP021383.1"/>
</dbReference>
<keyword evidence="7" id="KW-0812">Transmembrane</keyword>
<sequence>MPPTARPPRASTSPARRALAAAVALLLALLSLAAVPTAASATELDAITGVEITRPTGQIHQWDSIRLDATWAVPDGARPGDTFRLALPTSPRIVGFTDVFDLTDPSGAVVGSCTVDETQFVCTLGDYVATHTGVAGTLFFWAQVTETTDADVLVFTTGGGVEIRVDVPGGIGEGEGGGGWQPPTYPVKGGWYDRWAGVVRWDVYVPGQYLTGPDGDPVVLTDTFDPRLTLVEGSVGALAVPVDRWDDGDFWDAGFWMDPADYVVETGPAANQFRFSVPDAHGADHVYVLTYATAVPDDARDGDRYENTVTGLASGDVEASAEYAGAGGTGGGEGVRSIRLAKQLDGDAAEGVTGPFGFELACTDADGAPLAGFPRAATVSAGATTTFAGVPVGAVCGLTETEDGGADRVTFAPAGPIEVTADSPTTIDVVATNTFDAHVGGIAVTKRVTGSAADAVADGTEFAVGYAYEGPEGEVTGELVVTDGSTAALADLPAGTVVTLVEAAPAALDGVVWRTPAFSGDGVEVLADGAARVVVGDGTTAEAVLTNEADAPGVPEEPGGPAENVEPPAPGAPQPTAPASSEALAVTGMTLGVATLAAALLVAAGVVVVVARHRARA</sequence>
<dbReference type="Gene3D" id="2.60.40.1280">
    <property type="match status" value="1"/>
</dbReference>
<proteinExistence type="predicted"/>
<feature type="transmembrane region" description="Helical" evidence="7">
    <location>
        <begin position="583"/>
        <end position="611"/>
    </location>
</feature>
<accession>A0A1Y0HYV5</accession>
<dbReference type="Gene3D" id="2.60.40.740">
    <property type="match status" value="1"/>
</dbReference>
<dbReference type="GO" id="GO:0007155">
    <property type="term" value="P:cell adhesion"/>
    <property type="evidence" value="ECO:0007669"/>
    <property type="project" value="InterPro"/>
</dbReference>
<dbReference type="InterPro" id="IPR041171">
    <property type="entry name" value="SDR_Ig"/>
</dbReference>
<dbReference type="InterPro" id="IPR006311">
    <property type="entry name" value="TAT_signal"/>
</dbReference>
<evidence type="ECO:0000259" key="10">
    <source>
        <dbReference type="Pfam" id="PF19407"/>
    </source>
</evidence>
<keyword evidence="7" id="KW-1133">Transmembrane helix</keyword>
<protein>
    <submittedName>
        <fullName evidence="11">Uncharacterized protein</fullName>
    </submittedName>
</protein>
<dbReference type="Pfam" id="PF17961">
    <property type="entry name" value="Big_8"/>
    <property type="match status" value="1"/>
</dbReference>
<gene>
    <name evidence="11" type="ORF">CBR64_19740</name>
</gene>
<feature type="chain" id="PRO_5039223041" evidence="8">
    <location>
        <begin position="34"/>
        <end position="617"/>
    </location>
</feature>
<keyword evidence="4 8" id="KW-0732">Signal</keyword>
<evidence type="ECO:0000259" key="9">
    <source>
        <dbReference type="Pfam" id="PF17961"/>
    </source>
</evidence>
<reference evidence="11 12" key="1">
    <citation type="submission" date="2017-05" db="EMBL/GenBank/DDBJ databases">
        <authorList>
            <person name="Song R."/>
            <person name="Chenine A.L."/>
            <person name="Ruprecht R.M."/>
        </authorList>
    </citation>
    <scope>NUCLEOTIDE SEQUENCE [LARGE SCALE GENOMIC DNA]</scope>
    <source>
        <strain evidence="11 12">PSBB019</strain>
    </source>
</reference>
<comment type="subcellular location">
    <subcellularLocation>
        <location evidence="1">Secreted</location>
        <location evidence="1">Cell wall</location>
        <topology evidence="1">Peptidoglycan-anchor</topology>
    </subcellularLocation>
</comment>
<dbReference type="OrthoDB" id="5142801at2"/>
<organism evidence="11 12">
    <name type="scientific">Cellulosimicrobium cellulans</name>
    <name type="common">Arthrobacter luteus</name>
    <dbReference type="NCBI Taxonomy" id="1710"/>
    <lineage>
        <taxon>Bacteria</taxon>
        <taxon>Bacillati</taxon>
        <taxon>Actinomycetota</taxon>
        <taxon>Actinomycetes</taxon>
        <taxon>Micrococcales</taxon>
        <taxon>Promicromonosporaceae</taxon>
        <taxon>Cellulosimicrobium</taxon>
    </lineage>
</organism>
<name>A0A1Y0HYV5_CELCE</name>
<dbReference type="EMBL" id="CP021383">
    <property type="protein sequence ID" value="ARU53331.1"/>
    <property type="molecule type" value="Genomic_DNA"/>
</dbReference>
<feature type="domain" description="DUF5979" evidence="10">
    <location>
        <begin position="443"/>
        <end position="548"/>
    </location>
</feature>
<dbReference type="SUPFAM" id="SSF49401">
    <property type="entry name" value="Bacterial adhesins"/>
    <property type="match status" value="2"/>
</dbReference>
<evidence type="ECO:0000313" key="12">
    <source>
        <dbReference type="Proteomes" id="UP000196228"/>
    </source>
</evidence>
<keyword evidence="3" id="KW-0964">Secreted</keyword>
<keyword evidence="2" id="KW-0134">Cell wall</keyword>
<dbReference type="InterPro" id="IPR046022">
    <property type="entry name" value="DUF5979"/>
</dbReference>
<dbReference type="KEGG" id="cceu:CBR64_19740"/>